<reference evidence="2" key="1">
    <citation type="submission" date="2020-01" db="EMBL/GenBank/DDBJ databases">
        <authorList>
            <person name="Rat A."/>
        </authorList>
    </citation>
    <scope>NUCLEOTIDE SEQUENCE</scope>
    <source>
        <strain evidence="2">LMG 31231</strain>
    </source>
</reference>
<gene>
    <name evidence="2" type="ORF">GXW76_16125</name>
</gene>
<dbReference type="RefSeq" id="WP_211863124.1">
    <property type="nucleotide sequence ID" value="NZ_JAAEDM010000047.1"/>
</dbReference>
<comment type="caution">
    <text evidence="2">The sequence shown here is derived from an EMBL/GenBank/DDBJ whole genome shotgun (WGS) entry which is preliminary data.</text>
</comment>
<sequence length="93" mass="10234">MPSFVLGDATDALDPPSADVMLRLIVELLPLAGIVLIGRHPGSAEIFSRRLTLERAADGDILLNEVYARRQAAKAPRPRLLSVIDWLREGYGR</sequence>
<feature type="transmembrane region" description="Helical" evidence="1">
    <location>
        <begin position="20"/>
        <end position="38"/>
    </location>
</feature>
<accession>A0A9X9WZX8</accession>
<dbReference type="EMBL" id="JAAEDM010000047">
    <property type="protein sequence ID" value="MBR0672707.1"/>
    <property type="molecule type" value="Genomic_DNA"/>
</dbReference>
<evidence type="ECO:0000256" key="1">
    <source>
        <dbReference type="SAM" id="Phobius"/>
    </source>
</evidence>
<proteinExistence type="predicted"/>
<name>A0A9X9WZX8_9PROT</name>
<dbReference type="Proteomes" id="UP001138751">
    <property type="component" value="Unassembled WGS sequence"/>
</dbReference>
<dbReference type="AlphaFoldDB" id="A0A9X9WZX8"/>
<keyword evidence="3" id="KW-1185">Reference proteome</keyword>
<protein>
    <submittedName>
        <fullName evidence="2">Uncharacterized protein</fullName>
    </submittedName>
</protein>
<evidence type="ECO:0000313" key="2">
    <source>
        <dbReference type="EMBL" id="MBR0672707.1"/>
    </source>
</evidence>
<keyword evidence="1" id="KW-1133">Transmembrane helix</keyword>
<keyword evidence="1" id="KW-0812">Transmembrane</keyword>
<reference evidence="2" key="2">
    <citation type="journal article" date="2021" name="Syst. Appl. Microbiol.">
        <title>Roseomonas hellenica sp. nov., isolated from roots of wild-growing Alkanna tinctoria.</title>
        <authorList>
            <person name="Rat A."/>
            <person name="Naranjo H.D."/>
            <person name="Lebbe L."/>
            <person name="Cnockaert M."/>
            <person name="Krigas N."/>
            <person name="Grigoriadou K."/>
            <person name="Maloupa E."/>
            <person name="Willems A."/>
        </authorList>
    </citation>
    <scope>NUCLEOTIDE SEQUENCE</scope>
    <source>
        <strain evidence="2">LMG 31231</strain>
    </source>
</reference>
<keyword evidence="1" id="KW-0472">Membrane</keyword>
<evidence type="ECO:0000313" key="3">
    <source>
        <dbReference type="Proteomes" id="UP001138751"/>
    </source>
</evidence>
<organism evidence="2 3">
    <name type="scientific">Neoroseomonas soli</name>
    <dbReference type="NCBI Taxonomy" id="1081025"/>
    <lineage>
        <taxon>Bacteria</taxon>
        <taxon>Pseudomonadati</taxon>
        <taxon>Pseudomonadota</taxon>
        <taxon>Alphaproteobacteria</taxon>
        <taxon>Acetobacterales</taxon>
        <taxon>Acetobacteraceae</taxon>
        <taxon>Neoroseomonas</taxon>
    </lineage>
</organism>